<dbReference type="SFLD" id="SFLDS00003">
    <property type="entry name" value="Haloacid_Dehalogenase"/>
    <property type="match status" value="1"/>
</dbReference>
<dbReference type="SUPFAM" id="SSF56784">
    <property type="entry name" value="HAD-like"/>
    <property type="match status" value="1"/>
</dbReference>
<keyword evidence="2" id="KW-1185">Reference proteome</keyword>
<dbReference type="InterPro" id="IPR006439">
    <property type="entry name" value="HAD-SF_hydro_IA"/>
</dbReference>
<dbReference type="RefSeq" id="WP_244526326.1">
    <property type="nucleotide sequence ID" value="NZ_FQYO01000003.1"/>
</dbReference>
<dbReference type="Gene3D" id="3.40.50.1000">
    <property type="entry name" value="HAD superfamily/HAD-like"/>
    <property type="match status" value="1"/>
</dbReference>
<dbReference type="EMBL" id="FQYO01000003">
    <property type="protein sequence ID" value="SHI85862.1"/>
    <property type="molecule type" value="Genomic_DNA"/>
</dbReference>
<dbReference type="SFLD" id="SFLDG01129">
    <property type="entry name" value="C1.5:_HAD__Beta-PGM__Phosphata"/>
    <property type="match status" value="1"/>
</dbReference>
<dbReference type="NCBIfam" id="TIGR01509">
    <property type="entry name" value="HAD-SF-IA-v3"/>
    <property type="match status" value="1"/>
</dbReference>
<dbReference type="AlphaFoldDB" id="A0A1M6EK24"/>
<dbReference type="InterPro" id="IPR023198">
    <property type="entry name" value="PGP-like_dom2"/>
</dbReference>
<name>A0A1M6EK24_9RHOB</name>
<protein>
    <submittedName>
        <fullName evidence="1">Haloacid dehalogenase superfamily, subfamily IA, variant 3 with third motif having DD or ED</fullName>
    </submittedName>
</protein>
<dbReference type="InterPro" id="IPR036412">
    <property type="entry name" value="HAD-like_sf"/>
</dbReference>
<dbReference type="STRING" id="1447782.SAMN05444417_2037"/>
<dbReference type="Proteomes" id="UP000184292">
    <property type="component" value="Unassembled WGS sequence"/>
</dbReference>
<dbReference type="Gene3D" id="1.10.150.240">
    <property type="entry name" value="Putative phosphatase, domain 2"/>
    <property type="match status" value="1"/>
</dbReference>
<dbReference type="PANTHER" id="PTHR18901:SF38">
    <property type="entry name" value="PSEUDOURIDINE-5'-PHOSPHATASE"/>
    <property type="match status" value="1"/>
</dbReference>
<dbReference type="CDD" id="cd07526">
    <property type="entry name" value="HAD_BPGM_like"/>
    <property type="match status" value="1"/>
</dbReference>
<dbReference type="InterPro" id="IPR023214">
    <property type="entry name" value="HAD_sf"/>
</dbReference>
<accession>A0A1M6EK24</accession>
<dbReference type="Pfam" id="PF00702">
    <property type="entry name" value="Hydrolase"/>
    <property type="match status" value="1"/>
</dbReference>
<sequence length="221" mass="22987">MMPPGLIIFDCDGVLIDSEVMAVEVLTATLTESGCPMSPAEGYAHLLGRSSSHATDWLARERGFALTPAVKALNRDRLLARFDRDLAAMPGAAEVLATLPCQSCVASSSDPERLHHGLRVTGLWPLVEGRVFSAVEVARGKPAPDLNLHAAARMGVLPQRTWVIEDSPAGIMAAQAAGMRAIAFTGGAHMRPSGLADALAALGPDATISNLTDLAGLMGGA</sequence>
<gene>
    <name evidence="1" type="ORF">SAMN05444417_2037</name>
</gene>
<proteinExistence type="predicted"/>
<evidence type="ECO:0000313" key="2">
    <source>
        <dbReference type="Proteomes" id="UP000184292"/>
    </source>
</evidence>
<dbReference type="PANTHER" id="PTHR18901">
    <property type="entry name" value="2-DEOXYGLUCOSE-6-PHOSPHATE PHOSPHATASE 2"/>
    <property type="match status" value="1"/>
</dbReference>
<organism evidence="1 2">
    <name type="scientific">Wenxinia saemankumensis</name>
    <dbReference type="NCBI Taxonomy" id="1447782"/>
    <lineage>
        <taxon>Bacteria</taxon>
        <taxon>Pseudomonadati</taxon>
        <taxon>Pseudomonadota</taxon>
        <taxon>Alphaproteobacteria</taxon>
        <taxon>Rhodobacterales</taxon>
        <taxon>Roseobacteraceae</taxon>
        <taxon>Wenxinia</taxon>
    </lineage>
</organism>
<reference evidence="1 2" key="1">
    <citation type="submission" date="2016-11" db="EMBL/GenBank/DDBJ databases">
        <authorList>
            <person name="Jaros S."/>
            <person name="Januszkiewicz K."/>
            <person name="Wedrychowicz H."/>
        </authorList>
    </citation>
    <scope>NUCLEOTIDE SEQUENCE [LARGE SCALE GENOMIC DNA]</scope>
    <source>
        <strain evidence="1 2">DSM 100565</strain>
    </source>
</reference>
<evidence type="ECO:0000313" key="1">
    <source>
        <dbReference type="EMBL" id="SHI85862.1"/>
    </source>
</evidence>